<dbReference type="AlphaFoldDB" id="A0A4S8EPL7"/>
<organism evidence="3 4">
    <name type="scientific">Lampropedia puyangensis</name>
    <dbReference type="NCBI Taxonomy" id="1330072"/>
    <lineage>
        <taxon>Bacteria</taxon>
        <taxon>Pseudomonadati</taxon>
        <taxon>Pseudomonadota</taxon>
        <taxon>Betaproteobacteria</taxon>
        <taxon>Burkholderiales</taxon>
        <taxon>Comamonadaceae</taxon>
        <taxon>Lampropedia</taxon>
    </lineage>
</organism>
<dbReference type="RefSeq" id="WP_136574939.1">
    <property type="nucleotide sequence ID" value="NZ_STFG01000036.1"/>
</dbReference>
<keyword evidence="4" id="KW-1185">Reference proteome</keyword>
<feature type="domain" description="AAA+ ATPase" evidence="2">
    <location>
        <begin position="107"/>
        <end position="280"/>
    </location>
</feature>
<dbReference type="SMART" id="SM00382">
    <property type="entry name" value="AAA"/>
    <property type="match status" value="1"/>
</dbReference>
<reference evidence="3 4" key="1">
    <citation type="journal article" date="2015" name="Antonie Van Leeuwenhoek">
        <title>Lampropedia puyangensis sp. nov., isolated from symptomatic bark of Populus ? euramericana canker and emended description of Lampropedia hyalina (Ehrenberg 1832) Lee et al. 2004.</title>
        <authorList>
            <person name="Li Y."/>
            <person name="Wang T."/>
            <person name="Piao C.G."/>
            <person name="Wang L.F."/>
            <person name="Tian G.Z."/>
            <person name="Zhu T.H."/>
            <person name="Guo M.W."/>
        </authorList>
    </citation>
    <scope>NUCLEOTIDE SEQUENCE [LARGE SCALE GENOMIC DNA]</scope>
    <source>
        <strain evidence="3 4">2-bin</strain>
    </source>
</reference>
<dbReference type="Pfam" id="PF13481">
    <property type="entry name" value="AAA_25"/>
    <property type="match status" value="1"/>
</dbReference>
<sequence>MPSSGRGDLDQPRPSNYDPASEHGASGYSPISRLDFTDEEALTGFTTEEVSRVRSEKALSPKLQRLVQVNEPFAAISPETEPFDSFSVGEFDYWPELQWMVEGLFHCGSLVMVWGPSGAGKTAWLIDLTLAIAHGRSWAGRGVKKTGALYCVLEGGYGFRKRVQAAIAHHKIEPDLQLRFMFEPIDLGSTESLNRLAATAARFGCQLIIIDTLAAALAGKADESSNQHMAEIIDNAKRLTMLTGATVILTHHTGHNQSHERGATALRGGVDTSISINRKNERRFWRVEKQRDGEDGFGGDFELVSADSSSDMTGSGIIVQHGMTLSKEQIKSSSKKQKSNPNHARVFEAINNLWLQQTQELSSEERAAHTILFDECVKAGAAAVQVADPKKNGRRSAQAAIRALAKVNRLQIYADNRVTLAASPLPLSSH</sequence>
<evidence type="ECO:0000313" key="4">
    <source>
        <dbReference type="Proteomes" id="UP000308917"/>
    </source>
</evidence>
<accession>A0A4S8EPL7</accession>
<name>A0A4S8EPL7_9BURK</name>
<protein>
    <submittedName>
        <fullName evidence="3">AAA family ATPase</fullName>
    </submittedName>
</protein>
<dbReference type="InterPro" id="IPR003593">
    <property type="entry name" value="AAA+_ATPase"/>
</dbReference>
<dbReference type="Proteomes" id="UP000308917">
    <property type="component" value="Unassembled WGS sequence"/>
</dbReference>
<proteinExistence type="predicted"/>
<dbReference type="Gene3D" id="3.40.50.300">
    <property type="entry name" value="P-loop containing nucleotide triphosphate hydrolases"/>
    <property type="match status" value="1"/>
</dbReference>
<dbReference type="InterPro" id="IPR027417">
    <property type="entry name" value="P-loop_NTPase"/>
</dbReference>
<dbReference type="EMBL" id="STFG01000036">
    <property type="protein sequence ID" value="THT96050.1"/>
    <property type="molecule type" value="Genomic_DNA"/>
</dbReference>
<evidence type="ECO:0000259" key="2">
    <source>
        <dbReference type="SMART" id="SM00382"/>
    </source>
</evidence>
<evidence type="ECO:0000256" key="1">
    <source>
        <dbReference type="SAM" id="MobiDB-lite"/>
    </source>
</evidence>
<evidence type="ECO:0000313" key="3">
    <source>
        <dbReference type="EMBL" id="THT96050.1"/>
    </source>
</evidence>
<dbReference type="SUPFAM" id="SSF52540">
    <property type="entry name" value="P-loop containing nucleoside triphosphate hydrolases"/>
    <property type="match status" value="1"/>
</dbReference>
<gene>
    <name evidence="3" type="ORF">E9531_16840</name>
</gene>
<dbReference type="OrthoDB" id="8905164at2"/>
<comment type="caution">
    <text evidence="3">The sequence shown here is derived from an EMBL/GenBank/DDBJ whole genome shotgun (WGS) entry which is preliminary data.</text>
</comment>
<feature type="region of interest" description="Disordered" evidence="1">
    <location>
        <begin position="1"/>
        <end position="31"/>
    </location>
</feature>